<feature type="domain" description="Phosphatidic acid phosphatase type 2/haloperoxidase" evidence="2">
    <location>
        <begin position="174"/>
        <end position="289"/>
    </location>
</feature>
<dbReference type="InterPro" id="IPR000326">
    <property type="entry name" value="PAP2/HPO"/>
</dbReference>
<comment type="caution">
    <text evidence="3">The sequence shown here is derived from an EMBL/GenBank/DDBJ whole genome shotgun (WGS) entry which is preliminary data.</text>
</comment>
<feature type="transmembrane region" description="Helical" evidence="1">
    <location>
        <begin position="246"/>
        <end position="268"/>
    </location>
</feature>
<name>A0A150SU62_SORCE</name>
<feature type="transmembrane region" description="Helical" evidence="1">
    <location>
        <begin position="90"/>
        <end position="112"/>
    </location>
</feature>
<feature type="transmembrane region" description="Helical" evidence="1">
    <location>
        <begin position="218"/>
        <end position="239"/>
    </location>
</feature>
<accession>A0A150SU62</accession>
<dbReference type="Pfam" id="PF01569">
    <property type="entry name" value="PAP2"/>
    <property type="match status" value="1"/>
</dbReference>
<reference evidence="3 4" key="1">
    <citation type="submission" date="2014-02" db="EMBL/GenBank/DDBJ databases">
        <title>The small core and large imbalanced accessory genome model reveals a collaborative survival strategy of Sorangium cellulosum strains in nature.</title>
        <authorList>
            <person name="Han K."/>
            <person name="Peng R."/>
            <person name="Blom J."/>
            <person name="Li Y.-Z."/>
        </authorList>
    </citation>
    <scope>NUCLEOTIDE SEQUENCE [LARGE SCALE GENOMIC DNA]</scope>
    <source>
        <strain evidence="3 4">So0149</strain>
    </source>
</reference>
<dbReference type="InterPro" id="IPR036938">
    <property type="entry name" value="PAP2/HPO_sf"/>
</dbReference>
<feature type="transmembrane region" description="Helical" evidence="1">
    <location>
        <begin position="175"/>
        <end position="198"/>
    </location>
</feature>
<gene>
    <name evidence="3" type="ORF">BE18_06305</name>
</gene>
<dbReference type="CDD" id="cd03392">
    <property type="entry name" value="PAP2_like_2"/>
    <property type="match status" value="1"/>
</dbReference>
<dbReference type="Proteomes" id="UP000075515">
    <property type="component" value="Unassembled WGS sequence"/>
</dbReference>
<keyword evidence="1" id="KW-0812">Transmembrane</keyword>
<feature type="transmembrane region" description="Helical" evidence="1">
    <location>
        <begin position="146"/>
        <end position="168"/>
    </location>
</feature>
<dbReference type="SMART" id="SM00014">
    <property type="entry name" value="acidPPc"/>
    <property type="match status" value="1"/>
</dbReference>
<dbReference type="PANTHER" id="PTHR14969:SF13">
    <property type="entry name" value="AT30094P"/>
    <property type="match status" value="1"/>
</dbReference>
<dbReference type="PANTHER" id="PTHR14969">
    <property type="entry name" value="SPHINGOSINE-1-PHOSPHATE PHOSPHOHYDROLASE"/>
    <property type="match status" value="1"/>
</dbReference>
<evidence type="ECO:0000313" key="4">
    <source>
        <dbReference type="Proteomes" id="UP000075515"/>
    </source>
</evidence>
<evidence type="ECO:0000256" key="1">
    <source>
        <dbReference type="SAM" id="Phobius"/>
    </source>
</evidence>
<keyword evidence="1" id="KW-0472">Membrane</keyword>
<proteinExistence type="predicted"/>
<dbReference type="AlphaFoldDB" id="A0A150SU62"/>
<dbReference type="EMBL" id="JEMC01001580">
    <property type="protein sequence ID" value="KYF96055.1"/>
    <property type="molecule type" value="Genomic_DNA"/>
</dbReference>
<feature type="transmembrane region" description="Helical" evidence="1">
    <location>
        <begin position="274"/>
        <end position="295"/>
    </location>
</feature>
<sequence length="309" mass="32212">MEALDVRADQLASAVGAQPVLLLALLLAGTVGALLGLVAVARLSERHARALWGRAAGAYRAAAEHPITQRLSARFPAIARVLRDLSASEYLVIHLGLGLALTLAALVFVAIAQAVSGDAWIVQVDLALARALHASSSSAGVTALGAFTHLGSGWALTALALVVAALLLSRRQRVLAVGWLIALAGGGLLNQALKALFARPRPLFDEPLAVAAGWSFPSGHSMGTFVTFGMLSYLGLLFLRTLRARLALVAFALSWTVAMGFSRMYLGVHYLSDVLAGFAAGSMWLAVCISGIEVARRRPGRAGGQPLPA</sequence>
<protein>
    <recommendedName>
        <fullName evidence="2">Phosphatidic acid phosphatase type 2/haloperoxidase domain-containing protein</fullName>
    </recommendedName>
</protein>
<keyword evidence="1" id="KW-1133">Transmembrane helix</keyword>
<dbReference type="SUPFAM" id="SSF48317">
    <property type="entry name" value="Acid phosphatase/Vanadium-dependent haloperoxidase"/>
    <property type="match status" value="1"/>
</dbReference>
<evidence type="ECO:0000313" key="3">
    <source>
        <dbReference type="EMBL" id="KYF96055.1"/>
    </source>
</evidence>
<dbReference type="Gene3D" id="1.20.144.10">
    <property type="entry name" value="Phosphatidic acid phosphatase type 2/haloperoxidase"/>
    <property type="match status" value="2"/>
</dbReference>
<feature type="transmembrane region" description="Helical" evidence="1">
    <location>
        <begin position="20"/>
        <end position="41"/>
    </location>
</feature>
<evidence type="ECO:0000259" key="2">
    <source>
        <dbReference type="SMART" id="SM00014"/>
    </source>
</evidence>
<organism evidence="3 4">
    <name type="scientific">Sorangium cellulosum</name>
    <name type="common">Polyangium cellulosum</name>
    <dbReference type="NCBI Taxonomy" id="56"/>
    <lineage>
        <taxon>Bacteria</taxon>
        <taxon>Pseudomonadati</taxon>
        <taxon>Myxococcota</taxon>
        <taxon>Polyangia</taxon>
        <taxon>Polyangiales</taxon>
        <taxon>Polyangiaceae</taxon>
        <taxon>Sorangium</taxon>
    </lineage>
</organism>